<organism evidence="1 2">
    <name type="scientific">Coprinopsis marcescibilis</name>
    <name type="common">Agaric fungus</name>
    <name type="synonym">Psathyrella marcescibilis</name>
    <dbReference type="NCBI Taxonomy" id="230819"/>
    <lineage>
        <taxon>Eukaryota</taxon>
        <taxon>Fungi</taxon>
        <taxon>Dikarya</taxon>
        <taxon>Basidiomycota</taxon>
        <taxon>Agaricomycotina</taxon>
        <taxon>Agaricomycetes</taxon>
        <taxon>Agaricomycetidae</taxon>
        <taxon>Agaricales</taxon>
        <taxon>Agaricineae</taxon>
        <taxon>Psathyrellaceae</taxon>
        <taxon>Coprinopsis</taxon>
    </lineage>
</organism>
<accession>A0A5C3KIY1</accession>
<name>A0A5C3KIY1_COPMA</name>
<keyword evidence="2" id="KW-1185">Reference proteome</keyword>
<reference evidence="1 2" key="1">
    <citation type="journal article" date="2019" name="Nat. Ecol. Evol.">
        <title>Megaphylogeny resolves global patterns of mushroom evolution.</title>
        <authorList>
            <person name="Varga T."/>
            <person name="Krizsan K."/>
            <person name="Foldi C."/>
            <person name="Dima B."/>
            <person name="Sanchez-Garcia M."/>
            <person name="Sanchez-Ramirez S."/>
            <person name="Szollosi G.J."/>
            <person name="Szarkandi J.G."/>
            <person name="Papp V."/>
            <person name="Albert L."/>
            <person name="Andreopoulos W."/>
            <person name="Angelini C."/>
            <person name="Antonin V."/>
            <person name="Barry K.W."/>
            <person name="Bougher N.L."/>
            <person name="Buchanan P."/>
            <person name="Buyck B."/>
            <person name="Bense V."/>
            <person name="Catcheside P."/>
            <person name="Chovatia M."/>
            <person name="Cooper J."/>
            <person name="Damon W."/>
            <person name="Desjardin D."/>
            <person name="Finy P."/>
            <person name="Geml J."/>
            <person name="Haridas S."/>
            <person name="Hughes K."/>
            <person name="Justo A."/>
            <person name="Karasinski D."/>
            <person name="Kautmanova I."/>
            <person name="Kiss B."/>
            <person name="Kocsube S."/>
            <person name="Kotiranta H."/>
            <person name="LaButti K.M."/>
            <person name="Lechner B.E."/>
            <person name="Liimatainen K."/>
            <person name="Lipzen A."/>
            <person name="Lukacs Z."/>
            <person name="Mihaltcheva S."/>
            <person name="Morgado L.N."/>
            <person name="Niskanen T."/>
            <person name="Noordeloos M.E."/>
            <person name="Ohm R.A."/>
            <person name="Ortiz-Santana B."/>
            <person name="Ovrebo C."/>
            <person name="Racz N."/>
            <person name="Riley R."/>
            <person name="Savchenko A."/>
            <person name="Shiryaev A."/>
            <person name="Soop K."/>
            <person name="Spirin V."/>
            <person name="Szebenyi C."/>
            <person name="Tomsovsky M."/>
            <person name="Tulloss R.E."/>
            <person name="Uehling J."/>
            <person name="Grigoriev I.V."/>
            <person name="Vagvolgyi C."/>
            <person name="Papp T."/>
            <person name="Martin F.M."/>
            <person name="Miettinen O."/>
            <person name="Hibbett D.S."/>
            <person name="Nagy L.G."/>
        </authorList>
    </citation>
    <scope>NUCLEOTIDE SEQUENCE [LARGE SCALE GENOMIC DNA]</scope>
    <source>
        <strain evidence="1 2">CBS 121175</strain>
    </source>
</reference>
<sequence>MPLGSKLLQCIGVTGLLVTYTNALIRFACSQLSIERLDPLVTPGQISPHLHQIIGGVR</sequence>
<gene>
    <name evidence="1" type="ORF">FA15DRAFT_600757</name>
</gene>
<evidence type="ECO:0008006" key="3">
    <source>
        <dbReference type="Google" id="ProtNLM"/>
    </source>
</evidence>
<dbReference type="OrthoDB" id="4773550at2759"/>
<evidence type="ECO:0000313" key="1">
    <source>
        <dbReference type="EMBL" id="TFK19847.1"/>
    </source>
</evidence>
<protein>
    <recommendedName>
        <fullName evidence="3">DUF1996 domain-containing protein</fullName>
    </recommendedName>
</protein>
<evidence type="ECO:0000313" key="2">
    <source>
        <dbReference type="Proteomes" id="UP000307440"/>
    </source>
</evidence>
<dbReference type="EMBL" id="ML210322">
    <property type="protein sequence ID" value="TFK19847.1"/>
    <property type="molecule type" value="Genomic_DNA"/>
</dbReference>
<proteinExistence type="predicted"/>
<dbReference type="Proteomes" id="UP000307440">
    <property type="component" value="Unassembled WGS sequence"/>
</dbReference>
<dbReference type="AlphaFoldDB" id="A0A5C3KIY1"/>
<dbReference type="STRING" id="230819.A0A5C3KIY1"/>